<evidence type="ECO:0000313" key="9">
    <source>
        <dbReference type="EMBL" id="AEH52031.1"/>
    </source>
</evidence>
<protein>
    <recommendedName>
        <fullName evidence="5">Exodeoxyribonuclease 7 large subunit</fullName>
        <ecNumber evidence="5">3.1.11.6</ecNumber>
    </recommendedName>
    <alternativeName>
        <fullName evidence="5">Exodeoxyribonuclease VII large subunit</fullName>
        <shortName evidence="5">Exonuclease VII large subunit</shortName>
    </alternativeName>
</protein>
<name>F7YWP1_9THEM</name>
<dbReference type="AlphaFoldDB" id="F7YWP1"/>
<dbReference type="PANTHER" id="PTHR30008:SF0">
    <property type="entry name" value="EXODEOXYRIBONUCLEASE 7 LARGE SUBUNIT"/>
    <property type="match status" value="1"/>
</dbReference>
<dbReference type="Gene3D" id="2.40.50.140">
    <property type="entry name" value="Nucleic acid-binding proteins"/>
    <property type="match status" value="1"/>
</dbReference>
<dbReference type="PANTHER" id="PTHR30008">
    <property type="entry name" value="EXODEOXYRIBONUCLEASE 7 LARGE SUBUNIT"/>
    <property type="match status" value="1"/>
</dbReference>
<keyword evidence="3 5" id="KW-0378">Hydrolase</keyword>
<gene>
    <name evidence="5" type="primary">xseA</name>
    <name evidence="9" type="ORF">Theth_1991</name>
</gene>
<dbReference type="EMBL" id="CP002351">
    <property type="protein sequence ID" value="AEH52031.1"/>
    <property type="molecule type" value="Genomic_DNA"/>
</dbReference>
<keyword evidence="2 5" id="KW-0540">Nuclease</keyword>
<dbReference type="Pfam" id="PF02601">
    <property type="entry name" value="Exonuc_VII_L"/>
    <property type="match status" value="1"/>
</dbReference>
<dbReference type="InterPro" id="IPR012340">
    <property type="entry name" value="NA-bd_OB-fold"/>
</dbReference>
<keyword evidence="4 5" id="KW-0269">Exonuclease</keyword>
<comment type="catalytic activity">
    <reaction evidence="5 6">
        <text>Exonucleolytic cleavage in either 5'- to 3'- or 3'- to 5'-direction to yield nucleoside 5'-phosphates.</text>
        <dbReference type="EC" id="3.1.11.6"/>
    </reaction>
</comment>
<dbReference type="GO" id="GO:0003676">
    <property type="term" value="F:nucleic acid binding"/>
    <property type="evidence" value="ECO:0007669"/>
    <property type="project" value="InterPro"/>
</dbReference>
<accession>F7YWP1</accession>
<dbReference type="SUPFAM" id="SSF50249">
    <property type="entry name" value="Nucleic acid-binding proteins"/>
    <property type="match status" value="1"/>
</dbReference>
<dbReference type="RefSeq" id="WP_013933238.1">
    <property type="nucleotide sequence ID" value="NC_015707.1"/>
</dbReference>
<dbReference type="KEGG" id="tta:Theth_1991"/>
<dbReference type="GO" id="GO:0005737">
    <property type="term" value="C:cytoplasm"/>
    <property type="evidence" value="ECO:0007669"/>
    <property type="project" value="UniProtKB-SubCell"/>
</dbReference>
<sequence length="422" mass="47582">MPTFLLNNGSIIILHLEGKKLDEKIYSVSEVTRYIESLINDDPYLTDINVVGEVVDLKERSGHLFFTLKDEEASISCVFFGGVYRSKILEGSLVKVYGDVRVYAQKGFYRLICKEVRTLTKAGNMFLKLRQTYEKLLKEGIFEKPKKPFPKFPSKIGIITSRDSAAYQDILRTARERFPAVKIILFHTKVQGEDAKESLLKALEDANKENLDAVIIARGGGASDDLWVFNDEEIVRAVFKLRHPVVTGIGHQIDTVLVDFVADYSAHTPTAAAEYLLPSKSEIISEASKNLERLKKTVENLINTKFALAKSASQNLRKIARFKVISEIDKAKLTMTKLYSKANLILEKYEATLKVLGAKLSMLDPLLPLTKGYSIVSKDGKWVKSIRDVGVGEILMIKFFDGTVKVMVYENRRDVERASDDR</sequence>
<comment type="function">
    <text evidence="5">Bidirectionally degrades single-stranded DNA into large acid-insoluble oligonucleotides, which are then degraded further into small acid-soluble oligonucleotides.</text>
</comment>
<dbReference type="GO" id="GO:0006308">
    <property type="term" value="P:DNA catabolic process"/>
    <property type="evidence" value="ECO:0007669"/>
    <property type="project" value="UniProtKB-UniRule"/>
</dbReference>
<feature type="domain" description="Exonuclease VII large subunit C-terminal" evidence="7">
    <location>
        <begin position="144"/>
        <end position="320"/>
    </location>
</feature>
<organism evidence="9 10">
    <name type="scientific">Pseudothermotoga thermarum DSM 5069</name>
    <dbReference type="NCBI Taxonomy" id="688269"/>
    <lineage>
        <taxon>Bacteria</taxon>
        <taxon>Thermotogati</taxon>
        <taxon>Thermotogota</taxon>
        <taxon>Thermotogae</taxon>
        <taxon>Thermotogales</taxon>
        <taxon>Thermotogaceae</taxon>
        <taxon>Pseudothermotoga</taxon>
    </lineage>
</organism>
<dbReference type="Pfam" id="PF13742">
    <property type="entry name" value="tRNA_anti_2"/>
    <property type="match status" value="1"/>
</dbReference>
<keyword evidence="1 5" id="KW-0963">Cytoplasm</keyword>
<evidence type="ECO:0000313" key="10">
    <source>
        <dbReference type="Proteomes" id="UP000006804"/>
    </source>
</evidence>
<dbReference type="Proteomes" id="UP000006804">
    <property type="component" value="Chromosome"/>
</dbReference>
<evidence type="ECO:0000259" key="8">
    <source>
        <dbReference type="Pfam" id="PF13742"/>
    </source>
</evidence>
<feature type="domain" description="OB-fold nucleic acid binding" evidence="8">
    <location>
        <begin position="26"/>
        <end position="116"/>
    </location>
</feature>
<dbReference type="NCBIfam" id="TIGR00237">
    <property type="entry name" value="xseA"/>
    <property type="match status" value="1"/>
</dbReference>
<dbReference type="InterPro" id="IPR003753">
    <property type="entry name" value="Exonuc_VII_L"/>
</dbReference>
<keyword evidence="10" id="KW-1185">Reference proteome</keyword>
<evidence type="ECO:0000256" key="1">
    <source>
        <dbReference type="ARBA" id="ARBA00022490"/>
    </source>
</evidence>
<comment type="subcellular location">
    <subcellularLocation>
        <location evidence="5 6">Cytoplasm</location>
    </subcellularLocation>
</comment>
<dbReference type="InterPro" id="IPR020579">
    <property type="entry name" value="Exonuc_VII_lsu_C"/>
</dbReference>
<reference evidence="9 10" key="1">
    <citation type="submission" date="2010-11" db="EMBL/GenBank/DDBJ databases">
        <title>The complete genome of Thermotoga thermarum DSM 5069.</title>
        <authorList>
            <consortium name="US DOE Joint Genome Institute (JGI-PGF)"/>
            <person name="Lucas S."/>
            <person name="Copeland A."/>
            <person name="Lapidus A."/>
            <person name="Bruce D."/>
            <person name="Goodwin L."/>
            <person name="Pitluck S."/>
            <person name="Kyrpides N."/>
            <person name="Mavromatis K."/>
            <person name="Ivanova N."/>
            <person name="Zeytun A."/>
            <person name="Brettin T."/>
            <person name="Detter J.C."/>
            <person name="Tapia R."/>
            <person name="Han C."/>
            <person name="Land M."/>
            <person name="Hauser L."/>
            <person name="Markowitz V."/>
            <person name="Cheng J.-F."/>
            <person name="Hugenholtz P."/>
            <person name="Woyke T."/>
            <person name="Wu D."/>
            <person name="Spring S."/>
            <person name="Schroeder M."/>
            <person name="Brambilla E."/>
            <person name="Klenk H.-P."/>
            <person name="Eisen J.A."/>
        </authorList>
    </citation>
    <scope>NUCLEOTIDE SEQUENCE [LARGE SCALE GENOMIC DNA]</scope>
    <source>
        <strain evidence="9 10">DSM 5069</strain>
    </source>
</reference>
<dbReference type="GO" id="GO:0009318">
    <property type="term" value="C:exodeoxyribonuclease VII complex"/>
    <property type="evidence" value="ECO:0007669"/>
    <property type="project" value="UniProtKB-UniRule"/>
</dbReference>
<comment type="similarity">
    <text evidence="5 6">Belongs to the XseA family.</text>
</comment>
<dbReference type="HOGENOM" id="CLU_023625_2_0_0"/>
<dbReference type="EC" id="3.1.11.6" evidence="5"/>
<dbReference type="eggNOG" id="COG1570">
    <property type="taxonomic scope" value="Bacteria"/>
</dbReference>
<evidence type="ECO:0000259" key="7">
    <source>
        <dbReference type="Pfam" id="PF02601"/>
    </source>
</evidence>
<dbReference type="PATRIC" id="fig|688269.3.peg.2052"/>
<proteinExistence type="inferred from homology"/>
<evidence type="ECO:0000256" key="6">
    <source>
        <dbReference type="RuleBase" id="RU004355"/>
    </source>
</evidence>
<evidence type="ECO:0000256" key="3">
    <source>
        <dbReference type="ARBA" id="ARBA00022801"/>
    </source>
</evidence>
<evidence type="ECO:0000256" key="5">
    <source>
        <dbReference type="HAMAP-Rule" id="MF_00378"/>
    </source>
</evidence>
<dbReference type="STRING" id="688269.Theth_1991"/>
<dbReference type="OrthoDB" id="9802795at2"/>
<dbReference type="CDD" id="cd04489">
    <property type="entry name" value="ExoVII_LU_OBF"/>
    <property type="match status" value="1"/>
</dbReference>
<evidence type="ECO:0000256" key="2">
    <source>
        <dbReference type="ARBA" id="ARBA00022722"/>
    </source>
</evidence>
<dbReference type="HAMAP" id="MF_00378">
    <property type="entry name" value="Exonuc_7_L"/>
    <property type="match status" value="1"/>
</dbReference>
<comment type="subunit">
    <text evidence="5">Heterooligomer composed of large and small subunits.</text>
</comment>
<dbReference type="InterPro" id="IPR025824">
    <property type="entry name" value="OB-fold_nuc-bd_dom"/>
</dbReference>
<evidence type="ECO:0000256" key="4">
    <source>
        <dbReference type="ARBA" id="ARBA00022839"/>
    </source>
</evidence>
<dbReference type="GO" id="GO:0008855">
    <property type="term" value="F:exodeoxyribonuclease VII activity"/>
    <property type="evidence" value="ECO:0007669"/>
    <property type="project" value="UniProtKB-UniRule"/>
</dbReference>